<dbReference type="InterPro" id="IPR007915">
    <property type="entry name" value="TMEM258/Ost5"/>
</dbReference>
<evidence type="ECO:0000256" key="2">
    <source>
        <dbReference type="ARBA" id="ARBA00009825"/>
    </source>
</evidence>
<feature type="transmembrane region" description="Helical" evidence="6">
    <location>
        <begin position="20"/>
        <end position="40"/>
    </location>
</feature>
<evidence type="ECO:0000256" key="1">
    <source>
        <dbReference type="ARBA" id="ARBA00004141"/>
    </source>
</evidence>
<dbReference type="Pfam" id="PF05251">
    <property type="entry name" value="Ost5"/>
    <property type="match status" value="1"/>
</dbReference>
<sequence length="73" mass="7672">MDAHWDSLLPFELLVAKSQQFPVAFLLMALGFSLTGLFSLNKSAASAPLLAIPASLSLAFGAVFLICAVGVYV</sequence>
<dbReference type="GO" id="GO:0006487">
    <property type="term" value="P:protein N-linked glycosylation"/>
    <property type="evidence" value="ECO:0007669"/>
    <property type="project" value="UniProtKB-UniRule"/>
</dbReference>
<reference evidence="7 8" key="1">
    <citation type="submission" date="2019-09" db="EMBL/GenBank/DDBJ databases">
        <title>Draft genome of the ectomycorrhizal ascomycete Sphaerosporella brunnea.</title>
        <authorList>
            <consortium name="DOE Joint Genome Institute"/>
            <person name="Benucci G.M."/>
            <person name="Marozzi G."/>
            <person name="Antonielli L."/>
            <person name="Sanchez S."/>
            <person name="Marco P."/>
            <person name="Wang X."/>
            <person name="Falini L.B."/>
            <person name="Barry K."/>
            <person name="Haridas S."/>
            <person name="Lipzen A."/>
            <person name="Labutti K."/>
            <person name="Grigoriev I.V."/>
            <person name="Murat C."/>
            <person name="Martin F."/>
            <person name="Albertini E."/>
            <person name="Donnini D."/>
            <person name="Bonito G."/>
        </authorList>
    </citation>
    <scope>NUCLEOTIDE SEQUENCE [LARGE SCALE GENOMIC DNA]</scope>
    <source>
        <strain evidence="7 8">Sb_GMNB300</strain>
    </source>
</reference>
<dbReference type="GO" id="GO:0008250">
    <property type="term" value="C:oligosaccharyltransferase complex"/>
    <property type="evidence" value="ECO:0007669"/>
    <property type="project" value="UniProtKB-UniRule"/>
</dbReference>
<keyword evidence="4 6" id="KW-1133">Transmembrane helix</keyword>
<comment type="caution">
    <text evidence="7">The sequence shown here is derived from an EMBL/GenBank/DDBJ whole genome shotgun (WGS) entry which is preliminary data.</text>
</comment>
<gene>
    <name evidence="7" type="ORF">FN846DRAFT_975540</name>
</gene>
<evidence type="ECO:0000313" key="8">
    <source>
        <dbReference type="Proteomes" id="UP000326924"/>
    </source>
</evidence>
<evidence type="ECO:0000256" key="3">
    <source>
        <dbReference type="ARBA" id="ARBA00022692"/>
    </source>
</evidence>
<accession>A0A5J5EGH7</accession>
<dbReference type="Proteomes" id="UP000326924">
    <property type="component" value="Unassembled WGS sequence"/>
</dbReference>
<name>A0A5J5EGH7_9PEZI</name>
<comment type="subunit">
    <text evidence="6">Component of the oligosaccharyltransferase (OST) complex.</text>
</comment>
<comment type="subcellular location">
    <subcellularLocation>
        <location evidence="1 6">Membrane</location>
        <topology evidence="1 6">Multi-pass membrane protein</topology>
    </subcellularLocation>
</comment>
<keyword evidence="3 6" id="KW-0812">Transmembrane</keyword>
<dbReference type="OrthoDB" id="5371169at2759"/>
<proteinExistence type="inferred from homology"/>
<dbReference type="EMBL" id="VXIS01000360">
    <property type="protein sequence ID" value="KAA8894163.1"/>
    <property type="molecule type" value="Genomic_DNA"/>
</dbReference>
<dbReference type="AlphaFoldDB" id="A0A5J5EGH7"/>
<evidence type="ECO:0000256" key="6">
    <source>
        <dbReference type="RuleBase" id="RU367008"/>
    </source>
</evidence>
<evidence type="ECO:0000256" key="4">
    <source>
        <dbReference type="ARBA" id="ARBA00022989"/>
    </source>
</evidence>
<dbReference type="InParanoid" id="A0A5J5EGH7"/>
<comment type="function">
    <text evidence="6">Subunit of the oligosaccharyl transferase (OST) complex that catalyzes the initial transfer of a defined glycan (Glc(3)Man(9)GlcNAc(2) in eukaryotes) from the lipid carrier dolichol-pyrophosphate to an asparagine residue within an Asn-X-Ser/Thr consensus motif in nascent polypeptide chains, the first step in protein N-glycosylation. N-glycosylation occurs cotranslationally and the complex associates with the Sec61 complex at the channel-forming translocon complex that mediates protein translocation across the endoplasmic reticulum (ER). All subunits are required for a maximal enzyme activity.</text>
</comment>
<keyword evidence="5 6" id="KW-0472">Membrane</keyword>
<organism evidence="7 8">
    <name type="scientific">Sphaerosporella brunnea</name>
    <dbReference type="NCBI Taxonomy" id="1250544"/>
    <lineage>
        <taxon>Eukaryota</taxon>
        <taxon>Fungi</taxon>
        <taxon>Dikarya</taxon>
        <taxon>Ascomycota</taxon>
        <taxon>Pezizomycotina</taxon>
        <taxon>Pezizomycetes</taxon>
        <taxon>Pezizales</taxon>
        <taxon>Pyronemataceae</taxon>
        <taxon>Sphaerosporella</taxon>
    </lineage>
</organism>
<keyword evidence="8" id="KW-1185">Reference proteome</keyword>
<evidence type="ECO:0000256" key="5">
    <source>
        <dbReference type="ARBA" id="ARBA00023136"/>
    </source>
</evidence>
<feature type="transmembrane region" description="Helical" evidence="6">
    <location>
        <begin position="47"/>
        <end position="72"/>
    </location>
</feature>
<protein>
    <recommendedName>
        <fullName evidence="6">Dolichyl-diphosphooligosaccharide-protein glycosyltransferase subunit OST5</fullName>
    </recommendedName>
</protein>
<evidence type="ECO:0000313" key="7">
    <source>
        <dbReference type="EMBL" id="KAA8894163.1"/>
    </source>
</evidence>
<comment type="similarity">
    <text evidence="2 6">Belongs to the OST5 family.</text>
</comment>